<dbReference type="SUPFAM" id="SSF81653">
    <property type="entry name" value="Calcium ATPase, transduction domain A"/>
    <property type="match status" value="1"/>
</dbReference>
<dbReference type="InterPro" id="IPR023214">
    <property type="entry name" value="HAD_sf"/>
</dbReference>
<comment type="subcellular location">
    <subcellularLocation>
        <location evidence="1">Membrane</location>
        <topology evidence="1">Multi-pass membrane protein</topology>
    </subcellularLocation>
</comment>
<dbReference type="PANTHER" id="PTHR42861">
    <property type="entry name" value="CALCIUM-TRANSPORTING ATPASE"/>
    <property type="match status" value="1"/>
</dbReference>
<accession>A0A1F4YFY3</accession>
<comment type="caution">
    <text evidence="10">The sequence shown here is derived from an EMBL/GenBank/DDBJ whole genome shotgun (WGS) entry which is preliminary data.</text>
</comment>
<evidence type="ECO:0000256" key="3">
    <source>
        <dbReference type="ARBA" id="ARBA00022741"/>
    </source>
</evidence>
<feature type="transmembrane region" description="Helical" evidence="8">
    <location>
        <begin position="35"/>
        <end position="58"/>
    </location>
</feature>
<organism evidence="10 11">
    <name type="scientific">Candidatus Amesbacteria bacterium RIFCSPHIGHO2_01_FULL_48_32b</name>
    <dbReference type="NCBI Taxonomy" id="1797253"/>
    <lineage>
        <taxon>Bacteria</taxon>
        <taxon>Candidatus Amesiibacteriota</taxon>
    </lineage>
</organism>
<dbReference type="SUPFAM" id="SSF81665">
    <property type="entry name" value="Calcium ATPase, transmembrane domain M"/>
    <property type="match status" value="1"/>
</dbReference>
<dbReference type="SFLD" id="SFLDF00027">
    <property type="entry name" value="p-type_atpase"/>
    <property type="match status" value="1"/>
</dbReference>
<reference evidence="10 11" key="1">
    <citation type="journal article" date="2016" name="Nat. Commun.">
        <title>Thousands of microbial genomes shed light on interconnected biogeochemical processes in an aquifer system.</title>
        <authorList>
            <person name="Anantharaman K."/>
            <person name="Brown C.T."/>
            <person name="Hug L.A."/>
            <person name="Sharon I."/>
            <person name="Castelle C.J."/>
            <person name="Probst A.J."/>
            <person name="Thomas B.C."/>
            <person name="Singh A."/>
            <person name="Wilkins M.J."/>
            <person name="Karaoz U."/>
            <person name="Brodie E.L."/>
            <person name="Williams K.H."/>
            <person name="Hubbard S.S."/>
            <person name="Banfield J.F."/>
        </authorList>
    </citation>
    <scope>NUCLEOTIDE SEQUENCE [LARGE SCALE GENOMIC DNA]</scope>
</reference>
<keyword evidence="6 8" id="KW-1133">Transmembrane helix</keyword>
<feature type="transmembrane region" description="Helical" evidence="8">
    <location>
        <begin position="676"/>
        <end position="699"/>
    </location>
</feature>
<dbReference type="InterPro" id="IPR008250">
    <property type="entry name" value="ATPase_P-typ_transduc_dom_A_sf"/>
</dbReference>
<dbReference type="InterPro" id="IPR018303">
    <property type="entry name" value="ATPase_P-typ_P_site"/>
</dbReference>
<evidence type="ECO:0000256" key="6">
    <source>
        <dbReference type="ARBA" id="ARBA00022989"/>
    </source>
</evidence>
<dbReference type="GO" id="GO:0005524">
    <property type="term" value="F:ATP binding"/>
    <property type="evidence" value="ECO:0007669"/>
    <property type="project" value="UniProtKB-KW"/>
</dbReference>
<feature type="transmembrane region" description="Helical" evidence="8">
    <location>
        <begin position="64"/>
        <end position="83"/>
    </location>
</feature>
<evidence type="ECO:0000259" key="9">
    <source>
        <dbReference type="SMART" id="SM00831"/>
    </source>
</evidence>
<dbReference type="NCBIfam" id="TIGR01494">
    <property type="entry name" value="ATPase_P-type"/>
    <property type="match status" value="2"/>
</dbReference>
<dbReference type="Proteomes" id="UP000178176">
    <property type="component" value="Unassembled WGS sequence"/>
</dbReference>
<keyword evidence="4" id="KW-0067">ATP-binding</keyword>
<dbReference type="Gene3D" id="1.20.1110.10">
    <property type="entry name" value="Calcium-transporting ATPase, transmembrane domain"/>
    <property type="match status" value="1"/>
</dbReference>
<evidence type="ECO:0000256" key="8">
    <source>
        <dbReference type="SAM" id="Phobius"/>
    </source>
</evidence>
<feature type="domain" description="Cation-transporting P-type ATPase N-terminal" evidence="9">
    <location>
        <begin position="1"/>
        <end position="60"/>
    </location>
</feature>
<dbReference type="InterPro" id="IPR001757">
    <property type="entry name" value="P_typ_ATPase"/>
</dbReference>
<feature type="transmembrane region" description="Helical" evidence="8">
    <location>
        <begin position="609"/>
        <end position="631"/>
    </location>
</feature>
<keyword evidence="3" id="KW-0547">Nucleotide-binding</keyword>
<dbReference type="InterPro" id="IPR059000">
    <property type="entry name" value="ATPase_P-type_domA"/>
</dbReference>
<dbReference type="InterPro" id="IPR036412">
    <property type="entry name" value="HAD-like_sf"/>
</dbReference>
<feature type="transmembrane region" description="Helical" evidence="8">
    <location>
        <begin position="227"/>
        <end position="245"/>
    </location>
</feature>
<feature type="transmembrane region" description="Helical" evidence="8">
    <location>
        <begin position="775"/>
        <end position="796"/>
    </location>
</feature>
<evidence type="ECO:0000256" key="2">
    <source>
        <dbReference type="ARBA" id="ARBA00022692"/>
    </source>
</evidence>
<dbReference type="Pfam" id="PF00702">
    <property type="entry name" value="Hydrolase"/>
    <property type="match status" value="1"/>
</dbReference>
<dbReference type="InterPro" id="IPR023298">
    <property type="entry name" value="ATPase_P-typ_TM_dom_sf"/>
</dbReference>
<name>A0A1F4YFY3_9BACT</name>
<evidence type="ECO:0000256" key="1">
    <source>
        <dbReference type="ARBA" id="ARBA00004141"/>
    </source>
</evidence>
<keyword evidence="5" id="KW-1278">Translocase</keyword>
<dbReference type="GO" id="GO:0016020">
    <property type="term" value="C:membrane"/>
    <property type="evidence" value="ECO:0007669"/>
    <property type="project" value="UniProtKB-SubCell"/>
</dbReference>
<dbReference type="PRINTS" id="PR00121">
    <property type="entry name" value="NAKATPASE"/>
</dbReference>
<dbReference type="Pfam" id="PF00689">
    <property type="entry name" value="Cation_ATPase_C"/>
    <property type="match status" value="1"/>
</dbReference>
<dbReference type="InterPro" id="IPR004014">
    <property type="entry name" value="ATPase_P-typ_cation-transptr_N"/>
</dbReference>
<dbReference type="PRINTS" id="PR00119">
    <property type="entry name" value="CATATPASE"/>
</dbReference>
<dbReference type="PROSITE" id="PS00154">
    <property type="entry name" value="ATPASE_E1_E2"/>
    <property type="match status" value="1"/>
</dbReference>
<dbReference type="Pfam" id="PF00690">
    <property type="entry name" value="Cation_ATPase_N"/>
    <property type="match status" value="1"/>
</dbReference>
<evidence type="ECO:0000313" key="11">
    <source>
        <dbReference type="Proteomes" id="UP000178176"/>
    </source>
</evidence>
<dbReference type="EMBL" id="MEXH01000007">
    <property type="protein sequence ID" value="OGC92788.1"/>
    <property type="molecule type" value="Genomic_DNA"/>
</dbReference>
<evidence type="ECO:0000313" key="10">
    <source>
        <dbReference type="EMBL" id="OGC92788.1"/>
    </source>
</evidence>
<feature type="transmembrane region" description="Helical" evidence="8">
    <location>
        <begin position="257"/>
        <end position="281"/>
    </location>
</feature>
<dbReference type="Pfam" id="PF00122">
    <property type="entry name" value="E1-E2_ATPase"/>
    <property type="match status" value="1"/>
</dbReference>
<feature type="transmembrane region" description="Helical" evidence="8">
    <location>
        <begin position="705"/>
        <end position="725"/>
    </location>
</feature>
<evidence type="ECO:0000256" key="7">
    <source>
        <dbReference type="ARBA" id="ARBA00023136"/>
    </source>
</evidence>
<feature type="transmembrane region" description="Helical" evidence="8">
    <location>
        <begin position="637"/>
        <end position="656"/>
    </location>
</feature>
<feature type="transmembrane region" description="Helical" evidence="8">
    <location>
        <begin position="737"/>
        <end position="755"/>
    </location>
</feature>
<dbReference type="GO" id="GO:0016887">
    <property type="term" value="F:ATP hydrolysis activity"/>
    <property type="evidence" value="ECO:0007669"/>
    <property type="project" value="InterPro"/>
</dbReference>
<dbReference type="InterPro" id="IPR006068">
    <property type="entry name" value="ATPase_P-typ_cation-transptr_C"/>
</dbReference>
<dbReference type="Gene3D" id="3.40.1110.10">
    <property type="entry name" value="Calcium-transporting ATPase, cytoplasmic domain N"/>
    <property type="match status" value="1"/>
</dbReference>
<dbReference type="SFLD" id="SFLDG00002">
    <property type="entry name" value="C1.7:_P-type_atpase_like"/>
    <property type="match status" value="1"/>
</dbReference>
<sequence>MGTSLEGLGEDESRKRWLKYGPNEVRARRVMWWHIFFRQLGSPLIYLLVAAAVVVMLLGEIVDGGVILAIVAINSLLGFFQEYRSEQTSQMLKKYTSAKSHVVRDGKTELAESGKIVPGDIVIVEPGDIIAADVRWLKTEGLSVDESVLSGESIEKIKTERTAKNKVAEIFKAENLGFAGTTVTHGQGWGVVVATGGTTVWGQVVRDTVEIDQVSSYEKDIAKFSKFILKIIGVTIVLIMGINVVTKGGSVSWVELALFSIALAVSVIPEALPVVITFGLSRGALRLAKKRVVVKRLAAVEDLGNIEILCTDKTGTLTENKLTADEVFGYEMTEEEVMALAGLTCLPAMTTTTNKDPIDLAIWQRLTVGDRDKLTREAKIVNFVPFDPEGRKIEVKVKWNNKLVSVERGAYETVIGGKPASREEKVWVGQMDKTGKRIIAVSADGRPAGLISLVDPIKQTSVAAVEDAENLGVEIKILTGDSPAVAGAVAKKIGLIKLESQVITGAEMDKLEVAKQHEVVRSYRVFARVTPAQKNKIVDLLQENFRVGFLGEGINDGPALKSADVGLVVDHAADVAREAADIILLKKDLKVIVDGIEEGRKAAINTSKYILATLSSNFGNFYAVSIASLFVNYLPMLPLQILLLNLLSDLPMISIATDNVSRGEVSRPMPFDLKNLLATATVLGIVSTLFDFVFFGVFYRFNPEVLQTSWFVGSVLTELVFLYSIRSRRFFLKGLAPSKAILILTGVAGLVALVLPFTDIGREVFRFTSLAWPQMIMILAIVGVYLTTTESVKLWYLAWKK</sequence>
<dbReference type="Gene3D" id="2.70.150.10">
    <property type="entry name" value="Calcium-transporting ATPase, cytoplasmic transduction domain A"/>
    <property type="match status" value="1"/>
</dbReference>
<evidence type="ECO:0000256" key="4">
    <source>
        <dbReference type="ARBA" id="ARBA00022840"/>
    </source>
</evidence>
<dbReference type="SFLD" id="SFLDS00003">
    <property type="entry name" value="Haloacid_Dehalogenase"/>
    <property type="match status" value="1"/>
</dbReference>
<dbReference type="SUPFAM" id="SSF56784">
    <property type="entry name" value="HAD-like"/>
    <property type="match status" value="1"/>
</dbReference>
<evidence type="ECO:0000256" key="5">
    <source>
        <dbReference type="ARBA" id="ARBA00022967"/>
    </source>
</evidence>
<dbReference type="Gene3D" id="3.40.50.1000">
    <property type="entry name" value="HAD superfamily/HAD-like"/>
    <property type="match status" value="1"/>
</dbReference>
<protein>
    <recommendedName>
        <fullName evidence="9">Cation-transporting P-type ATPase N-terminal domain-containing protein</fullName>
    </recommendedName>
</protein>
<proteinExistence type="predicted"/>
<keyword evidence="2 8" id="KW-0812">Transmembrane</keyword>
<dbReference type="InterPro" id="IPR023299">
    <property type="entry name" value="ATPase_P-typ_cyto_dom_N"/>
</dbReference>
<keyword evidence="7 8" id="KW-0472">Membrane</keyword>
<gene>
    <name evidence="10" type="ORF">A2876_03795</name>
</gene>
<dbReference type="AlphaFoldDB" id="A0A1F4YFY3"/>
<dbReference type="SMART" id="SM00831">
    <property type="entry name" value="Cation_ATPase_N"/>
    <property type="match status" value="1"/>
</dbReference>
<dbReference type="InterPro" id="IPR044492">
    <property type="entry name" value="P_typ_ATPase_HD_dom"/>
</dbReference>